<evidence type="ECO:0000256" key="2">
    <source>
        <dbReference type="ARBA" id="ARBA00022821"/>
    </source>
</evidence>
<reference evidence="4" key="1">
    <citation type="submission" date="2018-05" db="EMBL/GenBank/DDBJ databases">
        <title>Draft genome of Mucuna pruriens seed.</title>
        <authorList>
            <person name="Nnadi N.E."/>
            <person name="Vos R."/>
            <person name="Hasami M.H."/>
            <person name="Devisetty U.K."/>
            <person name="Aguiy J.C."/>
        </authorList>
    </citation>
    <scope>NUCLEOTIDE SEQUENCE [LARGE SCALE GENOMIC DNA]</scope>
    <source>
        <strain evidence="4">JCA_2017</strain>
    </source>
</reference>
<dbReference type="EMBL" id="QJKJ01013926">
    <property type="protein sequence ID" value="RDX65398.1"/>
    <property type="molecule type" value="Genomic_DNA"/>
</dbReference>
<evidence type="ECO:0000313" key="4">
    <source>
        <dbReference type="EMBL" id="RDX65398.1"/>
    </source>
</evidence>
<protein>
    <submittedName>
        <fullName evidence="4">Disease resistance protein RGA3</fullName>
    </submittedName>
</protein>
<dbReference type="GO" id="GO:0043531">
    <property type="term" value="F:ADP binding"/>
    <property type="evidence" value="ECO:0007669"/>
    <property type="project" value="InterPro"/>
</dbReference>
<dbReference type="Proteomes" id="UP000257109">
    <property type="component" value="Unassembled WGS sequence"/>
</dbReference>
<keyword evidence="1" id="KW-0433">Leucine-rich repeat</keyword>
<dbReference type="Pfam" id="PF25019">
    <property type="entry name" value="LRR_R13L1-DRL21"/>
    <property type="match status" value="1"/>
</dbReference>
<evidence type="ECO:0000313" key="5">
    <source>
        <dbReference type="Proteomes" id="UP000257109"/>
    </source>
</evidence>
<dbReference type="Gene3D" id="3.80.10.10">
    <property type="entry name" value="Ribonuclease Inhibitor"/>
    <property type="match status" value="1"/>
</dbReference>
<feature type="non-terminal residue" evidence="4">
    <location>
        <position position="1"/>
    </location>
</feature>
<evidence type="ECO:0000259" key="3">
    <source>
        <dbReference type="Pfam" id="PF25019"/>
    </source>
</evidence>
<feature type="domain" description="R13L1/DRL21-like LRR repeat region" evidence="3">
    <location>
        <begin position="254"/>
        <end position="316"/>
    </location>
</feature>
<dbReference type="OrthoDB" id="773208at2759"/>
<dbReference type="SUPFAM" id="SSF52540">
    <property type="entry name" value="P-loop containing nucleoside triphosphate hydrolases"/>
    <property type="match status" value="1"/>
</dbReference>
<dbReference type="PANTHER" id="PTHR36766">
    <property type="entry name" value="PLANT BROAD-SPECTRUM MILDEW RESISTANCE PROTEIN RPW8"/>
    <property type="match status" value="1"/>
</dbReference>
<dbReference type="InterPro" id="IPR027417">
    <property type="entry name" value="P-loop_NTPase"/>
</dbReference>
<dbReference type="InterPro" id="IPR056789">
    <property type="entry name" value="LRR_R13L1-DRL21"/>
</dbReference>
<accession>A0A371EH76</accession>
<name>A0A371EH76_MUCPR</name>
<keyword evidence="5" id="KW-1185">Reference proteome</keyword>
<dbReference type="PRINTS" id="PR00364">
    <property type="entry name" value="DISEASERSIST"/>
</dbReference>
<organism evidence="4 5">
    <name type="scientific">Mucuna pruriens</name>
    <name type="common">Velvet bean</name>
    <name type="synonym">Dolichos pruriens</name>
    <dbReference type="NCBI Taxonomy" id="157652"/>
    <lineage>
        <taxon>Eukaryota</taxon>
        <taxon>Viridiplantae</taxon>
        <taxon>Streptophyta</taxon>
        <taxon>Embryophyta</taxon>
        <taxon>Tracheophyta</taxon>
        <taxon>Spermatophyta</taxon>
        <taxon>Magnoliopsida</taxon>
        <taxon>eudicotyledons</taxon>
        <taxon>Gunneridae</taxon>
        <taxon>Pentapetalae</taxon>
        <taxon>rosids</taxon>
        <taxon>fabids</taxon>
        <taxon>Fabales</taxon>
        <taxon>Fabaceae</taxon>
        <taxon>Papilionoideae</taxon>
        <taxon>50 kb inversion clade</taxon>
        <taxon>NPAAA clade</taxon>
        <taxon>indigoferoid/millettioid clade</taxon>
        <taxon>Phaseoleae</taxon>
        <taxon>Mucuna</taxon>
    </lineage>
</organism>
<evidence type="ECO:0000256" key="1">
    <source>
        <dbReference type="ARBA" id="ARBA00022614"/>
    </source>
</evidence>
<dbReference type="Gene3D" id="1.10.8.430">
    <property type="entry name" value="Helical domain of apoptotic protease-activating factors"/>
    <property type="match status" value="1"/>
</dbReference>
<gene>
    <name evidence="4" type="primary">RGA3</name>
    <name evidence="4" type="ORF">CR513_55947</name>
</gene>
<dbReference type="PANTHER" id="PTHR36766:SF40">
    <property type="entry name" value="DISEASE RESISTANCE PROTEIN RGA3"/>
    <property type="match status" value="1"/>
</dbReference>
<keyword evidence="2" id="KW-0611">Plant defense</keyword>
<dbReference type="InterPro" id="IPR042197">
    <property type="entry name" value="Apaf_helical"/>
</dbReference>
<dbReference type="InterPro" id="IPR032675">
    <property type="entry name" value="LRR_dom_sf"/>
</dbReference>
<comment type="caution">
    <text evidence="4">The sequence shown here is derived from an EMBL/GenBank/DDBJ whole genome shotgun (WGS) entry which is preliminary data.</text>
</comment>
<dbReference type="AlphaFoldDB" id="A0A371EH76"/>
<sequence>MLAAPKTTRAHKDFDNIYNHETFLHTGKKGSKIIVTTRQHRVAQVTRTFPIYELKPITDENCWRILARHAFGNEGYDKYPSLEEVGRKIARKCNGLPLAAKTLGGLLRSNDDARKWNRILNSNLWAHDDVLPALHIRIDFVVDAEGFLQQIDGEKAMEVVLATLKIYLDLSYISIESLPDETFMLYNLQTLISSNCEFLIQFPPQIGNLVNLRHLDISDTNLLEMPAQICRLQELRTLTVFIVGRQLRIKVIRIDVLDNLQPSTNLKKLNISPFQIGQGILHFQTSVLGISGCNHCSSLLPFGQLPSLMEIVIKRMKIVKTVGNEFYSSNADFPSFQPFPSLESLEFEDMSVVSQPIL</sequence>
<proteinExistence type="predicted"/>
<dbReference type="GO" id="GO:0006952">
    <property type="term" value="P:defense response"/>
    <property type="evidence" value="ECO:0007669"/>
    <property type="project" value="UniProtKB-KW"/>
</dbReference>
<dbReference type="SUPFAM" id="SSF52058">
    <property type="entry name" value="L domain-like"/>
    <property type="match status" value="1"/>
</dbReference>